<accession>A0ABS8A7V8</accession>
<protein>
    <submittedName>
        <fullName evidence="2">NAD(P)/FAD-dependent oxidoreductase</fullName>
    </submittedName>
</protein>
<dbReference type="Gene3D" id="3.50.50.60">
    <property type="entry name" value="FAD/NAD(P)-binding domain"/>
    <property type="match status" value="1"/>
</dbReference>
<gene>
    <name evidence="2" type="ORF">LGH70_02760</name>
</gene>
<dbReference type="PRINTS" id="PR00368">
    <property type="entry name" value="FADPNR"/>
</dbReference>
<sequence>MPPSPAVSIDAVVIGAGQAGLAAAYYLQQHGLRFVVLDERPAVGDVWATRYDSLRLFSPAWASGLPGFPWPGKPLRYPTKAEAADYLQRYAAHFNFPLQLGQRVVQVAPLAENQPGYSVRTAAGQHFEARLVLVCTGAFNAPRLPLFSPELSAGVVQLHSSAYRRPGQLPGSGPVAVVGSGNSALQIAADLATTGRPVYAAYNEQTPALPNNTAMWVFLKATGMLRVSRHTALGRRLLGRPEPVVSADLARLRTFANVQFIGKALGTEAGNSLRGQQVTTPALEAVVWATGYGPDFNWIQVPVFDAAGAPLHHRGLTSAPGLAFLGLPWLNTRASALMGGVGPDARYVVEALLKKT</sequence>
<reference evidence="2" key="1">
    <citation type="submission" date="2021-10" db="EMBL/GenBank/DDBJ databases">
        <authorList>
            <person name="Dean J.D."/>
            <person name="Kim M.K."/>
            <person name="Newey C.N."/>
            <person name="Stoker T.S."/>
            <person name="Thompson D.W."/>
            <person name="Grose J.H."/>
        </authorList>
    </citation>
    <scope>NUCLEOTIDE SEQUENCE</scope>
    <source>
        <strain evidence="2">BT635</strain>
    </source>
</reference>
<dbReference type="PANTHER" id="PTHR43539">
    <property type="entry name" value="FLAVIN-BINDING MONOOXYGENASE-LIKE PROTEIN (AFU_ORTHOLOGUE AFUA_4G09220)"/>
    <property type="match status" value="1"/>
</dbReference>
<dbReference type="SUPFAM" id="SSF51905">
    <property type="entry name" value="FAD/NAD(P)-binding domain"/>
    <property type="match status" value="1"/>
</dbReference>
<dbReference type="PANTHER" id="PTHR43539:SF78">
    <property type="entry name" value="FLAVIN-CONTAINING MONOOXYGENASE"/>
    <property type="match status" value="1"/>
</dbReference>
<comment type="caution">
    <text evidence="2">The sequence shown here is derived from an EMBL/GenBank/DDBJ whole genome shotgun (WGS) entry which is preliminary data.</text>
</comment>
<organism evidence="2 3">
    <name type="scientific">Hymenobacter nitidus</name>
    <dbReference type="NCBI Taxonomy" id="2880929"/>
    <lineage>
        <taxon>Bacteria</taxon>
        <taxon>Pseudomonadati</taxon>
        <taxon>Bacteroidota</taxon>
        <taxon>Cytophagia</taxon>
        <taxon>Cytophagales</taxon>
        <taxon>Hymenobacteraceae</taxon>
        <taxon>Hymenobacter</taxon>
    </lineage>
</organism>
<dbReference type="PRINTS" id="PR00469">
    <property type="entry name" value="PNDRDTASEII"/>
</dbReference>
<keyword evidence="1" id="KW-0560">Oxidoreductase</keyword>
<dbReference type="InterPro" id="IPR050982">
    <property type="entry name" value="Auxin_biosynth/cation_transpt"/>
</dbReference>
<dbReference type="RefSeq" id="WP_226182454.1">
    <property type="nucleotide sequence ID" value="NZ_JAJADQ010000001.1"/>
</dbReference>
<keyword evidence="3" id="KW-1185">Reference proteome</keyword>
<dbReference type="Pfam" id="PF13738">
    <property type="entry name" value="Pyr_redox_3"/>
    <property type="match status" value="1"/>
</dbReference>
<proteinExistence type="predicted"/>
<dbReference type="EMBL" id="JAJADQ010000001">
    <property type="protein sequence ID" value="MCB2376485.1"/>
    <property type="molecule type" value="Genomic_DNA"/>
</dbReference>
<dbReference type="InterPro" id="IPR036188">
    <property type="entry name" value="FAD/NAD-bd_sf"/>
</dbReference>
<evidence type="ECO:0000256" key="1">
    <source>
        <dbReference type="ARBA" id="ARBA00023002"/>
    </source>
</evidence>
<dbReference type="Proteomes" id="UP001165297">
    <property type="component" value="Unassembled WGS sequence"/>
</dbReference>
<evidence type="ECO:0000313" key="3">
    <source>
        <dbReference type="Proteomes" id="UP001165297"/>
    </source>
</evidence>
<name>A0ABS8A7V8_9BACT</name>
<evidence type="ECO:0000313" key="2">
    <source>
        <dbReference type="EMBL" id="MCB2376485.1"/>
    </source>
</evidence>